<gene>
    <name evidence="7" type="primary">otsB</name>
    <name evidence="7" type="ORF">QFW96_16575</name>
</gene>
<dbReference type="Gene3D" id="3.30.70.1020">
    <property type="entry name" value="Trehalose-6-phosphate phosphatase related protein, domain 2"/>
    <property type="match status" value="1"/>
</dbReference>
<proteinExistence type="inferred from homology"/>
<comment type="similarity">
    <text evidence="3 6">Belongs to the trehalose phosphatase family.</text>
</comment>
<comment type="cofactor">
    <cofactor evidence="6">
        <name>Mg(2+)</name>
        <dbReference type="ChEBI" id="CHEBI:18420"/>
    </cofactor>
</comment>
<comment type="caution">
    <text evidence="7">The sequence shown here is derived from an EMBL/GenBank/DDBJ whole genome shotgun (WGS) entry which is preliminary data.</text>
</comment>
<dbReference type="PANTHER" id="PTHR43768">
    <property type="entry name" value="TREHALOSE 6-PHOSPHATE PHOSPHATASE"/>
    <property type="match status" value="1"/>
</dbReference>
<name>A0ABT6PQG0_9PSEU</name>
<dbReference type="Pfam" id="PF00702">
    <property type="entry name" value="Hydrolase"/>
    <property type="match status" value="1"/>
</dbReference>
<comment type="function">
    <text evidence="5 6">Removes the phosphate from trehalose 6-phosphate to produce free trehalose.</text>
</comment>
<evidence type="ECO:0000256" key="6">
    <source>
        <dbReference type="RuleBase" id="RU361117"/>
    </source>
</evidence>
<evidence type="ECO:0000256" key="2">
    <source>
        <dbReference type="ARBA" id="ARBA00005199"/>
    </source>
</evidence>
<keyword evidence="6" id="KW-0479">Metal-binding</keyword>
<evidence type="ECO:0000256" key="3">
    <source>
        <dbReference type="ARBA" id="ARBA00008770"/>
    </source>
</evidence>
<dbReference type="NCBIfam" id="TIGR01509">
    <property type="entry name" value="HAD-SF-IA-v3"/>
    <property type="match status" value="1"/>
</dbReference>
<keyword evidence="4 6" id="KW-0378">Hydrolase</keyword>
<dbReference type="SFLD" id="SFLDG01129">
    <property type="entry name" value="C1.5:_HAD__Beta-PGM__Phosphata"/>
    <property type="match status" value="1"/>
</dbReference>
<dbReference type="EMBL" id="JASAOF010000009">
    <property type="protein sequence ID" value="MDI2030246.1"/>
    <property type="molecule type" value="Genomic_DNA"/>
</dbReference>
<keyword evidence="6" id="KW-0460">Magnesium</keyword>
<comment type="catalytic activity">
    <reaction evidence="1 6">
        <text>alpha,alpha-trehalose 6-phosphate + H2O = alpha,alpha-trehalose + phosphate</text>
        <dbReference type="Rhea" id="RHEA:23420"/>
        <dbReference type="ChEBI" id="CHEBI:15377"/>
        <dbReference type="ChEBI" id="CHEBI:16551"/>
        <dbReference type="ChEBI" id="CHEBI:43474"/>
        <dbReference type="ChEBI" id="CHEBI:58429"/>
        <dbReference type="EC" id="3.1.3.12"/>
    </reaction>
</comment>
<dbReference type="InterPro" id="IPR036412">
    <property type="entry name" value="HAD-like_sf"/>
</dbReference>
<dbReference type="EC" id="3.1.3.12" evidence="6"/>
<comment type="pathway">
    <text evidence="2 6">Glycan biosynthesis; trehalose biosynthesis.</text>
</comment>
<dbReference type="InterPro" id="IPR044651">
    <property type="entry name" value="OTSB-like"/>
</dbReference>
<dbReference type="NCBIfam" id="TIGR00685">
    <property type="entry name" value="T6PP"/>
    <property type="match status" value="1"/>
</dbReference>
<reference evidence="7 8" key="1">
    <citation type="submission" date="2023-04" db="EMBL/GenBank/DDBJ databases">
        <title>Draft genome sequence of Saccharopolyspora sp. TS4A08 isolated from sweet potato rhizospheric soil.</title>
        <authorList>
            <person name="Suksaard P."/>
            <person name="Duangmal K."/>
        </authorList>
    </citation>
    <scope>NUCLEOTIDE SEQUENCE [LARGE SCALE GENOMIC DNA]</scope>
    <source>
        <strain evidence="7 8">TS4A08</strain>
    </source>
</reference>
<evidence type="ECO:0000256" key="5">
    <source>
        <dbReference type="ARBA" id="ARBA00024179"/>
    </source>
</evidence>
<dbReference type="Gene3D" id="1.10.150.240">
    <property type="entry name" value="Putative phosphatase, domain 2"/>
    <property type="match status" value="1"/>
</dbReference>
<evidence type="ECO:0000313" key="8">
    <source>
        <dbReference type="Proteomes" id="UP001237595"/>
    </source>
</evidence>
<dbReference type="InterPro" id="IPR023198">
    <property type="entry name" value="PGP-like_dom2"/>
</dbReference>
<evidence type="ECO:0000256" key="1">
    <source>
        <dbReference type="ARBA" id="ARBA00000500"/>
    </source>
</evidence>
<keyword evidence="8" id="KW-1185">Reference proteome</keyword>
<organism evidence="7 8">
    <name type="scientific">Saccharopolyspora ipomoeae</name>
    <dbReference type="NCBI Taxonomy" id="3042027"/>
    <lineage>
        <taxon>Bacteria</taxon>
        <taxon>Bacillati</taxon>
        <taxon>Actinomycetota</taxon>
        <taxon>Actinomycetes</taxon>
        <taxon>Pseudonocardiales</taxon>
        <taxon>Pseudonocardiaceae</taxon>
        <taxon>Saccharopolyspora</taxon>
    </lineage>
</organism>
<dbReference type="InterPro" id="IPR023214">
    <property type="entry name" value="HAD_sf"/>
</dbReference>
<dbReference type="SUPFAM" id="SSF56784">
    <property type="entry name" value="HAD-like"/>
    <property type="match status" value="2"/>
</dbReference>
<dbReference type="SFLD" id="SFLDS00003">
    <property type="entry name" value="Haloacid_Dehalogenase"/>
    <property type="match status" value="1"/>
</dbReference>
<protein>
    <recommendedName>
        <fullName evidence="6">Trehalose 6-phosphate phosphatase</fullName>
        <ecNumber evidence="6">3.1.3.12</ecNumber>
    </recommendedName>
</protein>
<dbReference type="PANTHER" id="PTHR43768:SF3">
    <property type="entry name" value="TREHALOSE 6-PHOSPHATE PHOSPHATASE"/>
    <property type="match status" value="1"/>
</dbReference>
<dbReference type="GO" id="GO:0004805">
    <property type="term" value="F:trehalose-phosphatase activity"/>
    <property type="evidence" value="ECO:0007669"/>
    <property type="project" value="UniProtKB-EC"/>
</dbReference>
<dbReference type="Proteomes" id="UP001237595">
    <property type="component" value="Unassembled WGS sequence"/>
</dbReference>
<dbReference type="InterPro" id="IPR006379">
    <property type="entry name" value="HAD-SF_hydro_IIB"/>
</dbReference>
<dbReference type="RefSeq" id="WP_281456556.1">
    <property type="nucleotide sequence ID" value="NZ_JASAOF010000009.1"/>
</dbReference>
<sequence>MVTTNIDPRRYRAVLFDMDGVITDTAAVHFAAWKRLFDQYLASRQRSSSEDHQPFREADYADYVDGKRRIDGVVDFLRSRGISVPGGAAVDEAGFETAHGLGELKDRYFLDALAATRTLLFHDVVPLIESLRSRGIRTAVISASRNCAQVLERAGAAQLFDVRVDGVLADRLGLPGKPAPAIFLEAAHRLSTPASACVVIEDAKAGVQASRAGFLGLTIGIARTGPPNRLLESGADAVVSTLNDISVGPSPERRLSEVPDAHHCWNEIADRIRDHNPVLLLDFDGTLAQIRDDPTKVTMPWRTRNVLQRLARHSPVAILSGRDLQDLRCRIRIENLWYAGSHGFELADPEGELITQHAGETASSDLDNAERLLRDELAGVPGALVDRKRFALAVHYRNVRTDRTEDVMSTVARIGRGFTTLRPAHGRRVIELLPNVQWNKGRALRWLLDRMGLSGTDVVPVFAGDDYTDEDALREIHDDGIGIVVRSTEHGDRLTWAHYAVDDPSSLTALLTRLTSPMGKGPNADHV</sequence>
<dbReference type="InterPro" id="IPR006439">
    <property type="entry name" value="HAD-SF_hydro_IA"/>
</dbReference>
<dbReference type="InterPro" id="IPR003337">
    <property type="entry name" value="Trehalose_PPase"/>
</dbReference>
<evidence type="ECO:0000256" key="4">
    <source>
        <dbReference type="ARBA" id="ARBA00022801"/>
    </source>
</evidence>
<dbReference type="Pfam" id="PF02358">
    <property type="entry name" value="Trehalose_PPase"/>
    <property type="match status" value="1"/>
</dbReference>
<dbReference type="Gene3D" id="3.40.50.1000">
    <property type="entry name" value="HAD superfamily/HAD-like"/>
    <property type="match status" value="2"/>
</dbReference>
<dbReference type="NCBIfam" id="TIGR01484">
    <property type="entry name" value="HAD-SF-IIB"/>
    <property type="match status" value="1"/>
</dbReference>
<accession>A0ABT6PQG0</accession>
<evidence type="ECO:0000313" key="7">
    <source>
        <dbReference type="EMBL" id="MDI2030246.1"/>
    </source>
</evidence>